<dbReference type="EMBL" id="VJZD01000098">
    <property type="protein sequence ID" value="MPY34080.1"/>
    <property type="molecule type" value="Genomic_DNA"/>
</dbReference>
<evidence type="ECO:0000256" key="1">
    <source>
        <dbReference type="SAM" id="MobiDB-lite"/>
    </source>
</evidence>
<comment type="caution">
    <text evidence="3">The sequence shown here is derived from an EMBL/GenBank/DDBJ whole genome shotgun (WGS) entry which is preliminary data.</text>
</comment>
<accession>A0A5N8VFR1</accession>
<dbReference type="InterPro" id="IPR003593">
    <property type="entry name" value="AAA+_ATPase"/>
</dbReference>
<reference evidence="3 4" key="1">
    <citation type="submission" date="2019-07" db="EMBL/GenBank/DDBJ databases">
        <title>New species of Amycolatopsis and Streptomyces.</title>
        <authorList>
            <person name="Duangmal K."/>
            <person name="Teo W.F.A."/>
            <person name="Lipun K."/>
        </authorList>
    </citation>
    <scope>NUCLEOTIDE SEQUENCE [LARGE SCALE GENOMIC DNA]</scope>
    <source>
        <strain evidence="3 4">NBRC 109810</strain>
    </source>
</reference>
<dbReference type="OrthoDB" id="9783370at2"/>
<keyword evidence="4" id="KW-1185">Reference proteome</keyword>
<dbReference type="SMART" id="SM00382">
    <property type="entry name" value="AAA"/>
    <property type="match status" value="1"/>
</dbReference>
<evidence type="ECO:0000313" key="3">
    <source>
        <dbReference type="EMBL" id="MPY34080.1"/>
    </source>
</evidence>
<dbReference type="GO" id="GO:0016887">
    <property type="term" value="F:ATP hydrolysis activity"/>
    <property type="evidence" value="ECO:0007669"/>
    <property type="project" value="InterPro"/>
</dbReference>
<proteinExistence type="predicted"/>
<feature type="region of interest" description="Disordered" evidence="1">
    <location>
        <begin position="1"/>
        <end position="20"/>
    </location>
</feature>
<dbReference type="Proteomes" id="UP000325849">
    <property type="component" value="Unassembled WGS sequence"/>
</dbReference>
<dbReference type="InterPro" id="IPR027417">
    <property type="entry name" value="P-loop_NTPase"/>
</dbReference>
<dbReference type="AlphaFoldDB" id="A0A5N8VFR1"/>
<dbReference type="InterPro" id="IPR011704">
    <property type="entry name" value="ATPase_dyneun-rel_AAA"/>
</dbReference>
<evidence type="ECO:0000259" key="2">
    <source>
        <dbReference type="SMART" id="SM00382"/>
    </source>
</evidence>
<organism evidence="3 4">
    <name type="scientific">Streptomyces adustus</name>
    <dbReference type="NCBI Taxonomy" id="1609272"/>
    <lineage>
        <taxon>Bacteria</taxon>
        <taxon>Bacillati</taxon>
        <taxon>Actinomycetota</taxon>
        <taxon>Actinomycetes</taxon>
        <taxon>Kitasatosporales</taxon>
        <taxon>Streptomycetaceae</taxon>
        <taxon>Streptomyces</taxon>
    </lineage>
</organism>
<dbReference type="GO" id="GO:0005524">
    <property type="term" value="F:ATP binding"/>
    <property type="evidence" value="ECO:0007669"/>
    <property type="project" value="InterPro"/>
</dbReference>
<sequence>MTRGEPLGETLDRPTSRARVYQSDRNTVEAVNAALLLRRPLLVTGRPGTGKSTLAHHVALELGLGRVLTWPVTSRVTLKDGLYTYDAIGRLREAGRLASVAPQAYGEFSSGSEERSDIGTYLRLGPLGTALLPSERPRVLVIDELDKSDIDLPNDLLHVFEEGQFEIPELVRLAREPTVHVLTHDPGGFAEIVRGQVQCTEFPFVVVTSNGERDFPPAFLRRCIQLELPEPDVEKLTRIVEAHLGREATDRAHQLIETFLRRRAEGGMLSTDQLLNAIYLSLGDGTGTDRDELVHLLLRPLGPGT</sequence>
<protein>
    <submittedName>
        <fullName evidence="3">AAA family ATPase</fullName>
    </submittedName>
</protein>
<dbReference type="SUPFAM" id="SSF52540">
    <property type="entry name" value="P-loop containing nucleoside triphosphate hydrolases"/>
    <property type="match status" value="1"/>
</dbReference>
<name>A0A5N8VFR1_9ACTN</name>
<dbReference type="Gene3D" id="3.40.50.300">
    <property type="entry name" value="P-loop containing nucleotide triphosphate hydrolases"/>
    <property type="match status" value="1"/>
</dbReference>
<gene>
    <name evidence="3" type="ORF">FNH09_23375</name>
</gene>
<feature type="domain" description="AAA+ ATPase" evidence="2">
    <location>
        <begin position="37"/>
        <end position="234"/>
    </location>
</feature>
<evidence type="ECO:0000313" key="4">
    <source>
        <dbReference type="Proteomes" id="UP000325849"/>
    </source>
</evidence>
<dbReference type="Pfam" id="PF07728">
    <property type="entry name" value="AAA_5"/>
    <property type="match status" value="1"/>
</dbReference>